<evidence type="ECO:0000256" key="1">
    <source>
        <dbReference type="ARBA" id="ARBA00022598"/>
    </source>
</evidence>
<evidence type="ECO:0000256" key="5">
    <source>
        <dbReference type="ARBA" id="ARBA00023146"/>
    </source>
</evidence>
<evidence type="ECO:0000313" key="9">
    <source>
        <dbReference type="EMBL" id="KJH42136.1"/>
    </source>
</evidence>
<feature type="transmembrane region" description="Helical" evidence="6">
    <location>
        <begin position="12"/>
        <end position="33"/>
    </location>
</feature>
<evidence type="ECO:0000259" key="8">
    <source>
        <dbReference type="Pfam" id="PF05198"/>
    </source>
</evidence>
<evidence type="ECO:0000256" key="3">
    <source>
        <dbReference type="ARBA" id="ARBA00022840"/>
    </source>
</evidence>
<dbReference type="GO" id="GO:0032790">
    <property type="term" value="P:ribosome disassembly"/>
    <property type="evidence" value="ECO:0007669"/>
    <property type="project" value="TreeGrafter"/>
</dbReference>
<proteinExistence type="predicted"/>
<dbReference type="InterPro" id="IPR045864">
    <property type="entry name" value="aa-tRNA-synth_II/BPL/LPL"/>
</dbReference>
<dbReference type="EMBL" id="KN716705">
    <property type="protein sequence ID" value="KJH42136.1"/>
    <property type="molecule type" value="Genomic_DNA"/>
</dbReference>
<dbReference type="InterPro" id="IPR036787">
    <property type="entry name" value="T_IF-3_N_sf"/>
</dbReference>
<keyword evidence="5" id="KW-0030">Aminoacyl-tRNA synthetase</keyword>
<dbReference type="AlphaFoldDB" id="A0A0D8XIJ4"/>
<dbReference type="InterPro" id="IPR001288">
    <property type="entry name" value="Translation_initiation_fac_3"/>
</dbReference>
<dbReference type="GO" id="GO:0003743">
    <property type="term" value="F:translation initiation factor activity"/>
    <property type="evidence" value="ECO:0007669"/>
    <property type="project" value="UniProtKB-KW"/>
</dbReference>
<dbReference type="Pfam" id="PF01409">
    <property type="entry name" value="tRNA-synt_2d"/>
    <property type="match status" value="1"/>
</dbReference>
<sequence>MYNKCHEVRARTVYWFSLLGSSVVLVFGCWCGVDSSRMRRIRNQSPRKFLKNSNKRDESRIKLNERINANQLIVIDEKGTKIGVLSRVEALQMIESKELDLLVVSDQGEIPVAKIVNCEKYRYEQQKKQKRLVTLLMTKFLINTSELLESFERYLKGVSNLKSLYVARNTFFNQNVKPLLNEIKKQKTLDEKKQFGLEYNTLNEKLTIIFEERLRKINEERLKKDKDNDLDVDLPCADLSSGVIHPLNSVVNDNISFLDFDVYIGDELTTTEFCFDALNIPLNHVTRSFRTTLYLTGSKEKLLRTHCTASTVKFIHENPADEIKVITFGNVYRNDTEDATHSIQFKQIDFMWLCNDLTVANLK</sequence>
<dbReference type="PANTHER" id="PTHR10938:SF0">
    <property type="entry name" value="TRANSLATION INITIATION FACTOR IF-3, MITOCHONDRIAL"/>
    <property type="match status" value="1"/>
</dbReference>
<feature type="domain" description="Translation initiation factor 3 N-terminal" evidence="8">
    <location>
        <begin position="63"/>
        <end position="130"/>
    </location>
</feature>
<keyword evidence="6" id="KW-1133">Transmembrane helix</keyword>
<organism evidence="9 10">
    <name type="scientific">Dictyocaulus viviparus</name>
    <name type="common">Bovine lungworm</name>
    <dbReference type="NCBI Taxonomy" id="29172"/>
    <lineage>
        <taxon>Eukaryota</taxon>
        <taxon>Metazoa</taxon>
        <taxon>Ecdysozoa</taxon>
        <taxon>Nematoda</taxon>
        <taxon>Chromadorea</taxon>
        <taxon>Rhabditida</taxon>
        <taxon>Rhabditina</taxon>
        <taxon>Rhabditomorpha</taxon>
        <taxon>Strongyloidea</taxon>
        <taxon>Metastrongylidae</taxon>
        <taxon>Dictyocaulus</taxon>
    </lineage>
</organism>
<dbReference type="NCBIfam" id="TIGR00168">
    <property type="entry name" value="infC"/>
    <property type="match status" value="1"/>
</dbReference>
<keyword evidence="6" id="KW-0812">Transmembrane</keyword>
<evidence type="ECO:0000256" key="2">
    <source>
        <dbReference type="ARBA" id="ARBA00022741"/>
    </source>
</evidence>
<protein>
    <submittedName>
        <fullName evidence="9">Translation initiation factor IF-3 protein</fullName>
    </submittedName>
</protein>
<dbReference type="Gene3D" id="3.30.930.10">
    <property type="entry name" value="Bira Bifunctional Protein, Domain 2"/>
    <property type="match status" value="1"/>
</dbReference>
<dbReference type="InterPro" id="IPR002319">
    <property type="entry name" value="Phenylalanyl-tRNA_Synthase"/>
</dbReference>
<keyword evidence="6" id="KW-0472">Membrane</keyword>
<dbReference type="PROSITE" id="PS51257">
    <property type="entry name" value="PROKAR_LIPOPROTEIN"/>
    <property type="match status" value="1"/>
</dbReference>
<keyword evidence="2" id="KW-0547">Nucleotide-binding</keyword>
<evidence type="ECO:0000256" key="4">
    <source>
        <dbReference type="ARBA" id="ARBA00022917"/>
    </source>
</evidence>
<dbReference type="SUPFAM" id="SSF54364">
    <property type="entry name" value="Translation initiation factor IF3, N-terminal domain"/>
    <property type="match status" value="1"/>
</dbReference>
<dbReference type="GO" id="GO:0043022">
    <property type="term" value="F:ribosome binding"/>
    <property type="evidence" value="ECO:0007669"/>
    <property type="project" value="TreeGrafter"/>
</dbReference>
<keyword evidence="3" id="KW-0067">ATP-binding</keyword>
<accession>A0A0D8XIJ4</accession>
<evidence type="ECO:0000313" key="10">
    <source>
        <dbReference type="Proteomes" id="UP000053766"/>
    </source>
</evidence>
<gene>
    <name evidence="9" type="ORF">DICVIV_11893</name>
</gene>
<keyword evidence="1" id="KW-0436">Ligase</keyword>
<dbReference type="Proteomes" id="UP000053766">
    <property type="component" value="Unassembled WGS sequence"/>
</dbReference>
<evidence type="ECO:0000259" key="7">
    <source>
        <dbReference type="Pfam" id="PF01409"/>
    </source>
</evidence>
<dbReference type="Pfam" id="PF05198">
    <property type="entry name" value="IF3_N"/>
    <property type="match status" value="1"/>
</dbReference>
<dbReference type="PANTHER" id="PTHR10938">
    <property type="entry name" value="TRANSLATION INITIATION FACTOR IF-3"/>
    <property type="match status" value="1"/>
</dbReference>
<feature type="domain" description="Phenylalanyl-tRNA synthetase" evidence="7">
    <location>
        <begin position="230"/>
        <end position="363"/>
    </location>
</feature>
<dbReference type="InterPro" id="IPR019814">
    <property type="entry name" value="Translation_initiation_fac_3_N"/>
</dbReference>
<dbReference type="GO" id="GO:0000049">
    <property type="term" value="F:tRNA binding"/>
    <property type="evidence" value="ECO:0007669"/>
    <property type="project" value="InterPro"/>
</dbReference>
<reference evidence="10" key="2">
    <citation type="journal article" date="2016" name="Sci. Rep.">
        <title>Dictyocaulus viviparus genome, variome and transcriptome elucidate lungworm biology and support future intervention.</title>
        <authorList>
            <person name="McNulty S.N."/>
            <person name="Strube C."/>
            <person name="Rosa B.A."/>
            <person name="Martin J.C."/>
            <person name="Tyagi R."/>
            <person name="Choi Y.J."/>
            <person name="Wang Q."/>
            <person name="Hallsworth Pepin K."/>
            <person name="Zhang X."/>
            <person name="Ozersky P."/>
            <person name="Wilson R.K."/>
            <person name="Sternberg P.W."/>
            <person name="Gasser R.B."/>
            <person name="Mitreva M."/>
        </authorList>
    </citation>
    <scope>NUCLEOTIDE SEQUENCE [LARGE SCALE GENOMIC DNA]</scope>
    <source>
        <strain evidence="10">HannoverDv2000</strain>
    </source>
</reference>
<dbReference type="OrthoDB" id="238316at2759"/>
<dbReference type="GO" id="GO:0004812">
    <property type="term" value="F:aminoacyl-tRNA ligase activity"/>
    <property type="evidence" value="ECO:0007669"/>
    <property type="project" value="UniProtKB-KW"/>
</dbReference>
<evidence type="ECO:0000256" key="6">
    <source>
        <dbReference type="SAM" id="Phobius"/>
    </source>
</evidence>
<name>A0A0D8XIJ4_DICVI</name>
<keyword evidence="9" id="KW-0396">Initiation factor</keyword>
<dbReference type="Gene3D" id="3.10.20.80">
    <property type="entry name" value="Translation initiation factor 3 (IF-3), N-terminal domain"/>
    <property type="match status" value="1"/>
</dbReference>
<keyword evidence="4" id="KW-0648">Protein biosynthesis</keyword>
<dbReference type="SUPFAM" id="SSF55681">
    <property type="entry name" value="Class II aaRS and biotin synthetases"/>
    <property type="match status" value="1"/>
</dbReference>
<reference evidence="9 10" key="1">
    <citation type="submission" date="2013-11" db="EMBL/GenBank/DDBJ databases">
        <title>Draft genome of the bovine lungworm Dictyocaulus viviparus.</title>
        <authorList>
            <person name="Mitreva M."/>
        </authorList>
    </citation>
    <scope>NUCLEOTIDE SEQUENCE [LARGE SCALE GENOMIC DNA]</scope>
    <source>
        <strain evidence="9 10">HannoverDv2000</strain>
    </source>
</reference>
<keyword evidence="10" id="KW-1185">Reference proteome</keyword>
<dbReference type="GO" id="GO:0043039">
    <property type="term" value="P:tRNA aminoacylation"/>
    <property type="evidence" value="ECO:0007669"/>
    <property type="project" value="InterPro"/>
</dbReference>
<dbReference type="GO" id="GO:0005524">
    <property type="term" value="F:ATP binding"/>
    <property type="evidence" value="ECO:0007669"/>
    <property type="project" value="UniProtKB-KW"/>
</dbReference>